<dbReference type="eggNOG" id="ENOG50308CQ">
    <property type="taxonomic scope" value="Bacteria"/>
</dbReference>
<dbReference type="Proteomes" id="UP000014148">
    <property type="component" value="Unassembled WGS sequence"/>
</dbReference>
<dbReference type="Proteomes" id="UP000013783">
    <property type="component" value="Unassembled WGS sequence"/>
</dbReference>
<dbReference type="STRING" id="71451.RV07_GL003345"/>
<dbReference type="RefSeq" id="WP_010742376.1">
    <property type="nucleotide sequence ID" value="NZ_KB946251.1"/>
</dbReference>
<dbReference type="EMBL" id="AJAK01000024">
    <property type="protein sequence ID" value="EOH73489.1"/>
    <property type="molecule type" value="Genomic_DNA"/>
</dbReference>
<evidence type="ECO:0000313" key="3">
    <source>
        <dbReference type="Proteomes" id="UP000013783"/>
    </source>
</evidence>
<reference evidence="2 4" key="2">
    <citation type="submission" date="2013-03" db="EMBL/GenBank/DDBJ databases">
        <title>The Genome Sequence of Enterococcus malodoratus ATCC_43197 (PacBio/Illumina hybrid assembly).</title>
        <authorList>
            <consortium name="The Broad Institute Genomics Platform"/>
            <consortium name="The Broad Institute Genome Sequencing Center for Infectious Disease"/>
            <person name="Earl A."/>
            <person name="Russ C."/>
            <person name="Gilmore M."/>
            <person name="Surin D."/>
            <person name="Walker B."/>
            <person name="Young S."/>
            <person name="Zeng Q."/>
            <person name="Gargeya S."/>
            <person name="Fitzgerald M."/>
            <person name="Haas B."/>
            <person name="Abouelleil A."/>
            <person name="Allen A.W."/>
            <person name="Alvarado L."/>
            <person name="Arachchi H.M."/>
            <person name="Berlin A.M."/>
            <person name="Chapman S.B."/>
            <person name="Gainer-Dewar J."/>
            <person name="Goldberg J."/>
            <person name="Griggs A."/>
            <person name="Gujja S."/>
            <person name="Hansen M."/>
            <person name="Howarth C."/>
            <person name="Imamovic A."/>
            <person name="Ireland A."/>
            <person name="Larimer J."/>
            <person name="McCowan C."/>
            <person name="Murphy C."/>
            <person name="Pearson M."/>
            <person name="Poon T.W."/>
            <person name="Priest M."/>
            <person name="Roberts A."/>
            <person name="Saif S."/>
            <person name="Shea T."/>
            <person name="Sisk P."/>
            <person name="Sykes S."/>
            <person name="Wortman J."/>
            <person name="Nusbaum C."/>
            <person name="Birren B."/>
        </authorList>
    </citation>
    <scope>NUCLEOTIDE SEQUENCE [LARGE SCALE GENOMIC DNA]</scope>
    <source>
        <strain evidence="2 4">ATCC 43197</strain>
    </source>
</reference>
<sequence>MMNKLLGGVTIGMITLGICGLGSIASADTTAVEYDVDSTYTLIIPQRVELNADTVTNMSIKTVNRNLDPGQTIGVSITSGMDSDGQIKLERNGSSSDTLTSSLNVNSSPVLMSDPIVGSFSGYEVAETEIASIEFGVPQGNKLAGGYSQTLVFTASPQ</sequence>
<evidence type="ECO:0000313" key="2">
    <source>
        <dbReference type="EMBL" id="EOT67247.1"/>
    </source>
</evidence>
<reference evidence="1 3" key="1">
    <citation type="submission" date="2013-02" db="EMBL/GenBank/DDBJ databases">
        <title>The Genome Sequence of Enterococcus malodoratus ATCC_43197.</title>
        <authorList>
            <consortium name="The Broad Institute Genome Sequencing Platform"/>
            <consortium name="The Broad Institute Genome Sequencing Center for Infectious Disease"/>
            <person name="Earl A.M."/>
            <person name="Gilmore M.S."/>
            <person name="Lebreton F."/>
            <person name="Walker B."/>
            <person name="Young S.K."/>
            <person name="Zeng Q."/>
            <person name="Gargeya S."/>
            <person name="Fitzgerald M."/>
            <person name="Haas B."/>
            <person name="Abouelleil A."/>
            <person name="Alvarado L."/>
            <person name="Arachchi H.M."/>
            <person name="Berlin A.M."/>
            <person name="Chapman S.B."/>
            <person name="Dewar J."/>
            <person name="Goldberg J."/>
            <person name="Griggs A."/>
            <person name="Gujja S."/>
            <person name="Hansen M."/>
            <person name="Howarth C."/>
            <person name="Imamovic A."/>
            <person name="Larimer J."/>
            <person name="McCowan C."/>
            <person name="Murphy C."/>
            <person name="Neiman D."/>
            <person name="Pearson M."/>
            <person name="Priest M."/>
            <person name="Roberts A."/>
            <person name="Saif S."/>
            <person name="Shea T."/>
            <person name="Sisk P."/>
            <person name="Sykes S."/>
            <person name="Wortman J."/>
            <person name="Nusbaum C."/>
            <person name="Birren B."/>
        </authorList>
    </citation>
    <scope>NUCLEOTIDE SEQUENCE [LARGE SCALE GENOMIC DNA]</scope>
    <source>
        <strain evidence="1 3">ATCC 43197</strain>
    </source>
</reference>
<evidence type="ECO:0008006" key="5">
    <source>
        <dbReference type="Google" id="ProtNLM"/>
    </source>
</evidence>
<dbReference type="OrthoDB" id="2194977at2"/>
<evidence type="ECO:0000313" key="4">
    <source>
        <dbReference type="Proteomes" id="UP000014148"/>
    </source>
</evidence>
<dbReference type="AlphaFoldDB" id="R2RC28"/>
<name>R2RC28_9ENTE</name>
<dbReference type="EMBL" id="ASWA01000003">
    <property type="protein sequence ID" value="EOT67247.1"/>
    <property type="molecule type" value="Genomic_DNA"/>
</dbReference>
<comment type="caution">
    <text evidence="1">The sequence shown here is derived from an EMBL/GenBank/DDBJ whole genome shotgun (WGS) entry which is preliminary data.</text>
</comment>
<keyword evidence="4" id="KW-1185">Reference proteome</keyword>
<proteinExistence type="predicted"/>
<accession>R2RC28</accession>
<protein>
    <recommendedName>
        <fullName evidence="5">WxL domain-containing protein</fullName>
    </recommendedName>
</protein>
<organism evidence="1 3">
    <name type="scientific">Enterococcus malodoratus ATCC 43197</name>
    <dbReference type="NCBI Taxonomy" id="1158601"/>
    <lineage>
        <taxon>Bacteria</taxon>
        <taxon>Bacillati</taxon>
        <taxon>Bacillota</taxon>
        <taxon>Bacilli</taxon>
        <taxon>Lactobacillales</taxon>
        <taxon>Enterococcaceae</taxon>
        <taxon>Enterococcus</taxon>
    </lineage>
</organism>
<gene>
    <name evidence="2" type="ORF">I585_02768</name>
    <name evidence="1" type="ORF">UAI_03586</name>
</gene>
<dbReference type="PATRIC" id="fig|1158601.3.peg.3557"/>
<evidence type="ECO:0000313" key="1">
    <source>
        <dbReference type="EMBL" id="EOH73489.1"/>
    </source>
</evidence>